<name>A0ABN8XXW1_RANTA</name>
<evidence type="ECO:0000313" key="3">
    <source>
        <dbReference type="Proteomes" id="UP001176941"/>
    </source>
</evidence>
<sequence length="179" mass="19089">MNNSVFSGTVGEQPTTPAALAPDENGGQPPGTRMAQRRARGRQIGHQGSSEEPWVHPESELLQGTEQNHCEVLEESKDRSGGQMTAGLLVRGPEQKPGSWKTLSRHIPSSCEGRGPRFREGGLTGTSCPPSPPGILTALETLASHPHFRPALLLPAVVAIVTIRDTEISLKLRNGIKPG</sequence>
<organism evidence="2 3">
    <name type="scientific">Rangifer tarandus platyrhynchus</name>
    <name type="common">Svalbard reindeer</name>
    <dbReference type="NCBI Taxonomy" id="3082113"/>
    <lineage>
        <taxon>Eukaryota</taxon>
        <taxon>Metazoa</taxon>
        <taxon>Chordata</taxon>
        <taxon>Craniata</taxon>
        <taxon>Vertebrata</taxon>
        <taxon>Euteleostomi</taxon>
        <taxon>Mammalia</taxon>
        <taxon>Eutheria</taxon>
        <taxon>Laurasiatheria</taxon>
        <taxon>Artiodactyla</taxon>
        <taxon>Ruminantia</taxon>
        <taxon>Pecora</taxon>
        <taxon>Cervidae</taxon>
        <taxon>Odocoileinae</taxon>
        <taxon>Rangifer</taxon>
    </lineage>
</organism>
<keyword evidence="3" id="KW-1185">Reference proteome</keyword>
<feature type="compositionally biased region" description="Polar residues" evidence="1">
    <location>
        <begin position="1"/>
        <end position="16"/>
    </location>
</feature>
<protein>
    <submittedName>
        <fullName evidence="2">Uncharacterized protein</fullName>
    </submittedName>
</protein>
<feature type="region of interest" description="Disordered" evidence="1">
    <location>
        <begin position="1"/>
        <end position="56"/>
    </location>
</feature>
<reference evidence="2" key="1">
    <citation type="submission" date="2023-04" db="EMBL/GenBank/DDBJ databases">
        <authorList>
            <consortium name="ELIXIR-Norway"/>
        </authorList>
    </citation>
    <scope>NUCLEOTIDE SEQUENCE [LARGE SCALE GENOMIC DNA]</scope>
</reference>
<dbReference type="Proteomes" id="UP001176941">
    <property type="component" value="Chromosome 10"/>
</dbReference>
<dbReference type="EMBL" id="OX459946">
    <property type="protein sequence ID" value="CAI9153485.1"/>
    <property type="molecule type" value="Genomic_DNA"/>
</dbReference>
<proteinExistence type="predicted"/>
<evidence type="ECO:0000256" key="1">
    <source>
        <dbReference type="SAM" id="MobiDB-lite"/>
    </source>
</evidence>
<evidence type="ECO:0000313" key="2">
    <source>
        <dbReference type="EMBL" id="CAI9153485.1"/>
    </source>
</evidence>
<accession>A0ABN8XXW1</accession>
<gene>
    <name evidence="2" type="ORF">MRATA1EN1_LOCUS2447</name>
</gene>
<feature type="region of interest" description="Disordered" evidence="1">
    <location>
        <begin position="89"/>
        <end position="116"/>
    </location>
</feature>